<name>A0A436ZVW2_ARTFL</name>
<dbReference type="GeneID" id="93589606"/>
<keyword evidence="3" id="KW-1185">Reference proteome</keyword>
<evidence type="ECO:0000313" key="3">
    <source>
        <dbReference type="Proteomes" id="UP000283090"/>
    </source>
</evidence>
<reference evidence="2 3" key="1">
    <citation type="submission" date="2019-01" db="EMBL/GenBank/DDBJ databases">
        <title>Intercellular communication is required for trap formation in the nematode-trapping fungus Duddingtonia flagrans.</title>
        <authorList>
            <person name="Youssar L."/>
            <person name="Wernet V."/>
            <person name="Hensel N."/>
            <person name="Hildebrandt H.-G."/>
            <person name="Fischer R."/>
        </authorList>
    </citation>
    <scope>NUCLEOTIDE SEQUENCE [LARGE SCALE GENOMIC DNA]</scope>
    <source>
        <strain evidence="2 3">CBS H-5679</strain>
    </source>
</reference>
<evidence type="ECO:0000313" key="2">
    <source>
        <dbReference type="EMBL" id="RVD82885.1"/>
    </source>
</evidence>
<dbReference type="EMBL" id="SAEB01000009">
    <property type="protein sequence ID" value="RVD82885.1"/>
    <property type="molecule type" value="Genomic_DNA"/>
</dbReference>
<protein>
    <submittedName>
        <fullName evidence="2">Uncharacterized protein</fullName>
    </submittedName>
</protein>
<feature type="region of interest" description="Disordered" evidence="1">
    <location>
        <begin position="49"/>
        <end position="72"/>
    </location>
</feature>
<evidence type="ECO:0000256" key="1">
    <source>
        <dbReference type="SAM" id="MobiDB-lite"/>
    </source>
</evidence>
<accession>A0A436ZVW2</accession>
<proteinExistence type="predicted"/>
<dbReference type="Proteomes" id="UP000283090">
    <property type="component" value="Unassembled WGS sequence"/>
</dbReference>
<dbReference type="AlphaFoldDB" id="A0A436ZVW2"/>
<organism evidence="2 3">
    <name type="scientific">Arthrobotrys flagrans</name>
    <name type="common">Nematode-trapping fungus</name>
    <name type="synonym">Trichothecium flagrans</name>
    <dbReference type="NCBI Taxonomy" id="97331"/>
    <lineage>
        <taxon>Eukaryota</taxon>
        <taxon>Fungi</taxon>
        <taxon>Dikarya</taxon>
        <taxon>Ascomycota</taxon>
        <taxon>Pezizomycotina</taxon>
        <taxon>Orbiliomycetes</taxon>
        <taxon>Orbiliales</taxon>
        <taxon>Orbiliaceae</taxon>
        <taxon>Arthrobotrys</taxon>
    </lineage>
</organism>
<dbReference type="VEuPathDB" id="FungiDB:DFL_007295"/>
<comment type="caution">
    <text evidence="2">The sequence shown here is derived from an EMBL/GenBank/DDBJ whole genome shotgun (WGS) entry which is preliminary data.</text>
</comment>
<gene>
    <name evidence="2" type="ORF">DFL_007295</name>
</gene>
<dbReference type="RefSeq" id="XP_067488429.1">
    <property type="nucleotide sequence ID" value="XM_067636855.1"/>
</dbReference>
<sequence length="72" mass="7927">MEKKGAGQEARQSLTDAEKAVLVEYQKILITLNSINTSLERTIATTREKGPVQTSLEDLHRVARDTFSGPPS</sequence>
<dbReference type="OrthoDB" id="5291764at2759"/>